<sequence>MGVRELHSGPRTRSTPGPPRSLHYNTIGHSPTTYSTVDLNIKSAALSRKARITSAGTPRVRRDVEQRMLRRERSVYSVARRAVHWRRRRPTAAFSYRAVACAAVARRLRGCISSTYSLQQDDVVIALGRVKVKPTSEFNEAVARPGEAYLLRPSPRGGNRCNAKSYDGGVRSRRDSLASRETGAYRIFYPNHSTFSGQINQTTMRRALTACIYSKTYLNVRGQRAHNNNNNKGGSGRYICDLYLAFGPRFL</sequence>
<name>A0A4C1X1U1_EUMVA</name>
<keyword evidence="3" id="KW-1185">Reference proteome</keyword>
<evidence type="ECO:0000256" key="1">
    <source>
        <dbReference type="SAM" id="MobiDB-lite"/>
    </source>
</evidence>
<comment type="caution">
    <text evidence="2">The sequence shown here is derived from an EMBL/GenBank/DDBJ whole genome shotgun (WGS) entry which is preliminary data.</text>
</comment>
<dbReference type="EMBL" id="BGZK01000688">
    <property type="protein sequence ID" value="GBP56287.1"/>
    <property type="molecule type" value="Genomic_DNA"/>
</dbReference>
<evidence type="ECO:0000313" key="3">
    <source>
        <dbReference type="Proteomes" id="UP000299102"/>
    </source>
</evidence>
<dbReference type="AlphaFoldDB" id="A0A4C1X1U1"/>
<dbReference type="Proteomes" id="UP000299102">
    <property type="component" value="Unassembled WGS sequence"/>
</dbReference>
<feature type="region of interest" description="Disordered" evidence="1">
    <location>
        <begin position="1"/>
        <end position="29"/>
    </location>
</feature>
<protein>
    <submittedName>
        <fullName evidence="2">Uncharacterized protein</fullName>
    </submittedName>
</protein>
<reference evidence="2 3" key="1">
    <citation type="journal article" date="2019" name="Commun. Biol.">
        <title>The bagworm genome reveals a unique fibroin gene that provides high tensile strength.</title>
        <authorList>
            <person name="Kono N."/>
            <person name="Nakamura H."/>
            <person name="Ohtoshi R."/>
            <person name="Tomita M."/>
            <person name="Numata K."/>
            <person name="Arakawa K."/>
        </authorList>
    </citation>
    <scope>NUCLEOTIDE SEQUENCE [LARGE SCALE GENOMIC DNA]</scope>
</reference>
<accession>A0A4C1X1U1</accession>
<proteinExistence type="predicted"/>
<evidence type="ECO:0000313" key="2">
    <source>
        <dbReference type="EMBL" id="GBP56287.1"/>
    </source>
</evidence>
<organism evidence="2 3">
    <name type="scientific">Eumeta variegata</name>
    <name type="common">Bagworm moth</name>
    <name type="synonym">Eumeta japonica</name>
    <dbReference type="NCBI Taxonomy" id="151549"/>
    <lineage>
        <taxon>Eukaryota</taxon>
        <taxon>Metazoa</taxon>
        <taxon>Ecdysozoa</taxon>
        <taxon>Arthropoda</taxon>
        <taxon>Hexapoda</taxon>
        <taxon>Insecta</taxon>
        <taxon>Pterygota</taxon>
        <taxon>Neoptera</taxon>
        <taxon>Endopterygota</taxon>
        <taxon>Lepidoptera</taxon>
        <taxon>Glossata</taxon>
        <taxon>Ditrysia</taxon>
        <taxon>Tineoidea</taxon>
        <taxon>Psychidae</taxon>
        <taxon>Oiketicinae</taxon>
        <taxon>Eumeta</taxon>
    </lineage>
</organism>
<gene>
    <name evidence="2" type="ORF">EVAR_37362_1</name>
</gene>